<dbReference type="Proteomes" id="UP001222325">
    <property type="component" value="Unassembled WGS sequence"/>
</dbReference>
<reference evidence="2" key="1">
    <citation type="submission" date="2023-03" db="EMBL/GenBank/DDBJ databases">
        <title>Massive genome expansion in bonnet fungi (Mycena s.s.) driven by repeated elements and novel gene families across ecological guilds.</title>
        <authorList>
            <consortium name="Lawrence Berkeley National Laboratory"/>
            <person name="Harder C.B."/>
            <person name="Miyauchi S."/>
            <person name="Viragh M."/>
            <person name="Kuo A."/>
            <person name="Thoen E."/>
            <person name="Andreopoulos B."/>
            <person name="Lu D."/>
            <person name="Skrede I."/>
            <person name="Drula E."/>
            <person name="Henrissat B."/>
            <person name="Morin E."/>
            <person name="Kohler A."/>
            <person name="Barry K."/>
            <person name="LaButti K."/>
            <person name="Morin E."/>
            <person name="Salamov A."/>
            <person name="Lipzen A."/>
            <person name="Mereny Z."/>
            <person name="Hegedus B."/>
            <person name="Baldrian P."/>
            <person name="Stursova M."/>
            <person name="Weitz H."/>
            <person name="Taylor A."/>
            <person name="Grigoriev I.V."/>
            <person name="Nagy L.G."/>
            <person name="Martin F."/>
            <person name="Kauserud H."/>
        </authorList>
    </citation>
    <scope>NUCLEOTIDE SEQUENCE</scope>
    <source>
        <strain evidence="2">CBHHK173m</strain>
    </source>
</reference>
<evidence type="ECO:0000256" key="1">
    <source>
        <dbReference type="SAM" id="MobiDB-lite"/>
    </source>
</evidence>
<gene>
    <name evidence="2" type="ORF">B0H15DRAFT_930833</name>
</gene>
<name>A0AAD6U858_9AGAR</name>
<keyword evidence="3" id="KW-1185">Reference proteome</keyword>
<comment type="caution">
    <text evidence="2">The sequence shown here is derived from an EMBL/GenBank/DDBJ whole genome shotgun (WGS) entry which is preliminary data.</text>
</comment>
<feature type="region of interest" description="Disordered" evidence="1">
    <location>
        <begin position="72"/>
        <end position="272"/>
    </location>
</feature>
<sequence length="272" mass="27047">MTSTTPNSQQPKPSGGIGMKIKGGVQVAKGLGDTVRGSTMGATDSVEHRDSSVNDEIARRGRVEIEEGIAMIKGRAPNPTASAGAPGAQHGTAQLAHTGPGNSLQGQGWGTGINGGNADATTHTTGFPPPKGAEYAQNSTTANANARTDLGHGPNAHTGAGADSQLPQYPTNTGTGINGGNAGAITHNTGFPPPSGAEYAQNSTTGNAHGQGPNAHGGADSQLPGYPAPGGPPPQDFKGGMANSNPTQMGNRDAMTGGEGAPQRHDADPAMR</sequence>
<organism evidence="2 3">
    <name type="scientific">Mycena belliarum</name>
    <dbReference type="NCBI Taxonomy" id="1033014"/>
    <lineage>
        <taxon>Eukaryota</taxon>
        <taxon>Fungi</taxon>
        <taxon>Dikarya</taxon>
        <taxon>Basidiomycota</taxon>
        <taxon>Agaricomycotina</taxon>
        <taxon>Agaricomycetes</taxon>
        <taxon>Agaricomycetidae</taxon>
        <taxon>Agaricales</taxon>
        <taxon>Marasmiineae</taxon>
        <taxon>Mycenaceae</taxon>
        <taxon>Mycena</taxon>
    </lineage>
</organism>
<evidence type="ECO:0000313" key="2">
    <source>
        <dbReference type="EMBL" id="KAJ7088750.1"/>
    </source>
</evidence>
<feature type="compositionally biased region" description="Polar residues" evidence="1">
    <location>
        <begin position="136"/>
        <end position="146"/>
    </location>
</feature>
<feature type="compositionally biased region" description="Polar residues" evidence="1">
    <location>
        <begin position="1"/>
        <end position="12"/>
    </location>
</feature>
<protein>
    <submittedName>
        <fullName evidence="2">Uncharacterized protein</fullName>
    </submittedName>
</protein>
<proteinExistence type="predicted"/>
<accession>A0AAD6U858</accession>
<dbReference type="EMBL" id="JARJCN010000025">
    <property type="protein sequence ID" value="KAJ7088750.1"/>
    <property type="molecule type" value="Genomic_DNA"/>
</dbReference>
<feature type="compositionally biased region" description="Basic and acidic residues" evidence="1">
    <location>
        <begin position="45"/>
        <end position="60"/>
    </location>
</feature>
<evidence type="ECO:0000313" key="3">
    <source>
        <dbReference type="Proteomes" id="UP001222325"/>
    </source>
</evidence>
<feature type="compositionally biased region" description="Basic and acidic residues" evidence="1">
    <location>
        <begin position="262"/>
        <end position="272"/>
    </location>
</feature>
<feature type="compositionally biased region" description="Pro residues" evidence="1">
    <location>
        <begin position="226"/>
        <end position="235"/>
    </location>
</feature>
<feature type="region of interest" description="Disordered" evidence="1">
    <location>
        <begin position="1"/>
        <end position="60"/>
    </location>
</feature>
<dbReference type="AlphaFoldDB" id="A0AAD6U858"/>